<feature type="compositionally biased region" description="Basic and acidic residues" evidence="1">
    <location>
        <begin position="171"/>
        <end position="180"/>
    </location>
</feature>
<protein>
    <recommendedName>
        <fullName evidence="4">Reverse transcriptase Ty1/copia-type domain-containing protein</fullName>
    </recommendedName>
</protein>
<evidence type="ECO:0000313" key="2">
    <source>
        <dbReference type="EMBL" id="CAK0837226.1"/>
    </source>
</evidence>
<comment type="caution">
    <text evidence="2">The sequence shown here is derived from an EMBL/GenBank/DDBJ whole genome shotgun (WGS) entry which is preliminary data.</text>
</comment>
<feature type="region of interest" description="Disordered" evidence="1">
    <location>
        <begin position="1335"/>
        <end position="1369"/>
    </location>
</feature>
<dbReference type="EMBL" id="CAUYUJ010014113">
    <property type="protein sequence ID" value="CAK0837226.1"/>
    <property type="molecule type" value="Genomic_DNA"/>
</dbReference>
<dbReference type="CDD" id="cd09272">
    <property type="entry name" value="RNase_HI_RT_Ty1"/>
    <property type="match status" value="1"/>
</dbReference>
<feature type="region of interest" description="Disordered" evidence="1">
    <location>
        <begin position="1028"/>
        <end position="1057"/>
    </location>
</feature>
<feature type="region of interest" description="Disordered" evidence="1">
    <location>
        <begin position="673"/>
        <end position="786"/>
    </location>
</feature>
<accession>A0ABN9SXN2</accession>
<feature type="compositionally biased region" description="Low complexity" evidence="1">
    <location>
        <begin position="1338"/>
        <end position="1349"/>
    </location>
</feature>
<evidence type="ECO:0000313" key="3">
    <source>
        <dbReference type="Proteomes" id="UP001189429"/>
    </source>
</evidence>
<feature type="region of interest" description="Disordered" evidence="1">
    <location>
        <begin position="372"/>
        <end position="391"/>
    </location>
</feature>
<sequence>MAQSLFYQLTMHAEGTPVGIIRKVSNQDGSEAHRRLSSQYDPQNMGSSLSRLMSALEFDFGGEAEFLDNMAKFEISIEEYEKLANETLSDNIRTAVLIARAPEASRNHVLLAMPKEEIHWARIKKVAADFLFTKQSMPGGPSPMDIGPINGKGGKEHGKGKGRGKGAGYDSKGKDKDKTRTTSSGGGSASGEKKVLGHCGRRGNLGRKQKDCYAKVHSVSTWNSSGWDESWGSWDTTYEKEKGAAPSREDASATASANAPQRTGCEDAAWIFAIGGLDGPSGASVGQTVDVMVDTGADKSARGPSDFPDYPITQDKKPDIKVANGTPLRHFGDKQVNLTTKNDDEISVIFHATEAAQPIPSVYSIHEAGAGEEFPPARSTSSPSITRDSRSGRSRLGLMRMFGLFFLRATVMSYFGAKIGADGLVVNNAATTVPEQHVATQVGQPVAPAVRRERIKEAEGAPVIQIGYLFGKTHRYVRARPVMHAIDHVYHCAASVWREAQGGGDLFLLKCLKRYVEKLGLEKVIIQCDPENAAKDAAVKVASDIGSNARFRFTLKTSKGSKGMVERPHSFIEGMTRTWRGAIGAKYGIVIELRRCAMKVLPLGETVMWRHPGPIAAKSESAWGCGIYLGRSLEGDSHICGTRRGIVLSRSIRRLVESEGYDKQLLLAMKGIPSDTKAPNASTPVVDRPAVSLKLPQPARLPRPADAAPGEGQPGPPARGARFAKPQEGGPGGAEAAAGGGEAMGDVGDAPQPVAKSGLRRAAVEEPESSAGKRASDEAPAVGEAHKERNIGMVRVGSVSVANVMGYPDDAELCAPCELDPSFELRSEAHYDDDDGECLDPDAVREGIKREAKCMEPLGVGEVAERPRDKKARGTRWCRRKKGEGVRSRFVAKQFRGAQAGDFFPCTPRTEAVRALMAAALLLKHFIVTTDFSAAFMHAPVKEIQEGIAFGLGFEACKAEPTIYHHIEKGIRVVVHTDDPLASGPTRGALDEFFDEMAKHLAIKGQHVLGESPVIYLGSSLQSLDAAGASGSRPVGAAGARPDLTQPGAEQPLNSEGPSLYRRYCGEIQHPAPRRLDAMPPLKELGPRAADMKCLKHLLRYLNGTVDLAMAHRSTKEFKRLRGSADSDWAGCHETRKSTACGMSSLAQSSPEAEYLAAVELAAEMLYVKELVKFMGFDASLEIECDAPSAIAIASWRGLGRLRHLGVKWLWLQQLVGAGQLKIAKVKGAENPPDVGAKFLGKGALEKCRTMLGLVPLDVFGTGIVAALSASRGARYLATFMVLVNCVRAQPGASDGGPDAHVVIMTAWPAFCMLVGAMLSRRCWCWCIRRPAARRTGKGCSKGKPSGSSTKDRSEPEPDPPPAPCAPCRGPSEPRGRAVLLCNLGVDGAAIHSSPNCQALRNRVHRQATRSGCLVRAQVLGQGLRVLHRADSDESAVHTDAACRGLRLRRRRLVSRGARAFCFGHRG</sequence>
<gene>
    <name evidence="2" type="ORF">PCOR1329_LOCUS33483</name>
</gene>
<proteinExistence type="predicted"/>
<feature type="compositionally biased region" description="Low complexity" evidence="1">
    <location>
        <begin position="695"/>
        <end position="711"/>
    </location>
</feature>
<feature type="compositionally biased region" description="Gly residues" evidence="1">
    <location>
        <begin position="729"/>
        <end position="743"/>
    </location>
</feature>
<feature type="region of interest" description="Disordered" evidence="1">
    <location>
        <begin position="239"/>
        <end position="260"/>
    </location>
</feature>
<dbReference type="Proteomes" id="UP001189429">
    <property type="component" value="Unassembled WGS sequence"/>
</dbReference>
<keyword evidence="3" id="KW-1185">Reference proteome</keyword>
<reference evidence="2" key="1">
    <citation type="submission" date="2023-10" db="EMBL/GenBank/DDBJ databases">
        <authorList>
            <person name="Chen Y."/>
            <person name="Shah S."/>
            <person name="Dougan E. K."/>
            <person name="Thang M."/>
            <person name="Chan C."/>
        </authorList>
    </citation>
    <scope>NUCLEOTIDE SEQUENCE [LARGE SCALE GENOMIC DNA]</scope>
</reference>
<feature type="region of interest" description="Disordered" evidence="1">
    <location>
        <begin position="137"/>
        <end position="201"/>
    </location>
</feature>
<evidence type="ECO:0008006" key="4">
    <source>
        <dbReference type="Google" id="ProtNLM"/>
    </source>
</evidence>
<feature type="compositionally biased region" description="Basic and acidic residues" evidence="1">
    <location>
        <begin position="239"/>
        <end position="251"/>
    </location>
</feature>
<feature type="compositionally biased region" description="Low complexity" evidence="1">
    <location>
        <begin position="718"/>
        <end position="728"/>
    </location>
</feature>
<organism evidence="2 3">
    <name type="scientific">Prorocentrum cordatum</name>
    <dbReference type="NCBI Taxonomy" id="2364126"/>
    <lineage>
        <taxon>Eukaryota</taxon>
        <taxon>Sar</taxon>
        <taxon>Alveolata</taxon>
        <taxon>Dinophyceae</taxon>
        <taxon>Prorocentrales</taxon>
        <taxon>Prorocentraceae</taxon>
        <taxon>Prorocentrum</taxon>
    </lineage>
</organism>
<evidence type="ECO:0000256" key="1">
    <source>
        <dbReference type="SAM" id="MobiDB-lite"/>
    </source>
</evidence>
<feature type="region of interest" description="Disordered" evidence="1">
    <location>
        <begin position="299"/>
        <end position="319"/>
    </location>
</feature>
<name>A0ABN9SXN2_9DINO</name>